<reference evidence="2 3" key="1">
    <citation type="journal article" date="2019" name="Sci. Rep.">
        <title>Orb-weaving spider Araneus ventricosus genome elucidates the spidroin gene catalogue.</title>
        <authorList>
            <person name="Kono N."/>
            <person name="Nakamura H."/>
            <person name="Ohtoshi R."/>
            <person name="Moran D.A.P."/>
            <person name="Shinohara A."/>
            <person name="Yoshida Y."/>
            <person name="Fujiwara M."/>
            <person name="Mori M."/>
            <person name="Tomita M."/>
            <person name="Arakawa K."/>
        </authorList>
    </citation>
    <scope>NUCLEOTIDE SEQUENCE [LARGE SCALE GENOMIC DNA]</scope>
</reference>
<feature type="region of interest" description="Disordered" evidence="1">
    <location>
        <begin position="1"/>
        <end position="23"/>
    </location>
</feature>
<proteinExistence type="predicted"/>
<organism evidence="2 3">
    <name type="scientific">Araneus ventricosus</name>
    <name type="common">Orbweaver spider</name>
    <name type="synonym">Epeira ventricosa</name>
    <dbReference type="NCBI Taxonomy" id="182803"/>
    <lineage>
        <taxon>Eukaryota</taxon>
        <taxon>Metazoa</taxon>
        <taxon>Ecdysozoa</taxon>
        <taxon>Arthropoda</taxon>
        <taxon>Chelicerata</taxon>
        <taxon>Arachnida</taxon>
        <taxon>Araneae</taxon>
        <taxon>Araneomorphae</taxon>
        <taxon>Entelegynae</taxon>
        <taxon>Araneoidea</taxon>
        <taxon>Araneidae</taxon>
        <taxon>Araneus</taxon>
    </lineage>
</organism>
<evidence type="ECO:0000313" key="3">
    <source>
        <dbReference type="Proteomes" id="UP000499080"/>
    </source>
</evidence>
<evidence type="ECO:0000313" key="2">
    <source>
        <dbReference type="EMBL" id="GBM96296.1"/>
    </source>
</evidence>
<keyword evidence="3" id="KW-1185">Reference proteome</keyword>
<sequence>MVLDNLNPKTQKGRQRKPESVTDAEAREDLFTLSLLHIIRQSEKCCFPSKVLNFMEKQNYLQTIPDGNRTVVKTEREQPNIWSEELGSFLCQAKKKTRAAR</sequence>
<dbReference type="Proteomes" id="UP000499080">
    <property type="component" value="Unassembled WGS sequence"/>
</dbReference>
<dbReference type="EMBL" id="BGPR01004132">
    <property type="protein sequence ID" value="GBM96296.1"/>
    <property type="molecule type" value="Genomic_DNA"/>
</dbReference>
<dbReference type="AlphaFoldDB" id="A0A4Y2K424"/>
<accession>A0A4Y2K424</accession>
<evidence type="ECO:0000256" key="1">
    <source>
        <dbReference type="SAM" id="MobiDB-lite"/>
    </source>
</evidence>
<protein>
    <submittedName>
        <fullName evidence="2">Uncharacterized protein</fullName>
    </submittedName>
</protein>
<comment type="caution">
    <text evidence="2">The sequence shown here is derived from an EMBL/GenBank/DDBJ whole genome shotgun (WGS) entry which is preliminary data.</text>
</comment>
<name>A0A4Y2K424_ARAVE</name>
<gene>
    <name evidence="2" type="ORF">AVEN_63268_1</name>
</gene>